<dbReference type="InterPro" id="IPR038715">
    <property type="entry name" value="RNA_pol_inhibitor_sf"/>
</dbReference>
<keyword evidence="2" id="KW-1185">Reference proteome</keyword>
<evidence type="ECO:0000313" key="2">
    <source>
        <dbReference type="Proteomes" id="UP000009196"/>
    </source>
</evidence>
<dbReference type="InterPro" id="IPR016412">
    <property type="entry name" value="RNA_pol_inhibitor"/>
</dbReference>
<name>K4NXN2_9CAUD</name>
<dbReference type="GeneID" id="13997180"/>
<dbReference type="Pfam" id="PF16857">
    <property type="entry name" value="RNA_pol_inhib"/>
    <property type="match status" value="1"/>
</dbReference>
<dbReference type="RefSeq" id="YP_006990214.1">
    <property type="nucleotide sequence ID" value="NC_019416.1"/>
</dbReference>
<dbReference type="EMBL" id="JX872508">
    <property type="protein sequence ID" value="AFV51451.1"/>
    <property type="molecule type" value="Genomic_DNA"/>
</dbReference>
<dbReference type="KEGG" id="vg:13997180"/>
<protein>
    <submittedName>
        <fullName evidence="1">Bacterial RNA polymerase inhibitor</fullName>
    </submittedName>
</protein>
<dbReference type="Gene3D" id="3.10.20.510">
    <property type="entry name" value="RNA polymerase inhibitor"/>
    <property type="match status" value="1"/>
</dbReference>
<proteinExistence type="predicted"/>
<accession>K4NXN2</accession>
<organism evidence="1 2">
    <name type="scientific">Stenotrophomonas phage IME15</name>
    <dbReference type="NCBI Taxonomy" id="1239382"/>
    <lineage>
        <taxon>Viruses</taxon>
        <taxon>Duplodnaviria</taxon>
        <taxon>Heunggongvirae</taxon>
        <taxon>Uroviricota</taxon>
        <taxon>Caudoviricetes</taxon>
        <taxon>Autographivirales</taxon>
        <taxon>Autotranscriptaviridae</taxon>
        <taxon>Studiervirinae</taxon>
        <taxon>Ebriosvirus</taxon>
        <taxon>Ebriosvirus IME15</taxon>
        <taxon>Teseptimavirus IME15</taxon>
    </lineage>
</organism>
<dbReference type="OrthoDB" id="23107at10239"/>
<evidence type="ECO:0000313" key="1">
    <source>
        <dbReference type="EMBL" id="AFV51451.1"/>
    </source>
</evidence>
<dbReference type="Proteomes" id="UP000009196">
    <property type="component" value="Segment"/>
</dbReference>
<sequence length="90" mass="10399">MTTLYDTTANSHMDKGSAVVENRKFWATIQSSEHSYEMPIYAVSLDEATELAERQYVPAGFEVIRVRPCRLRFNTTHYWGHAPHQHSQSL</sequence>
<reference evidence="1 2" key="1">
    <citation type="journal article" date="2012" name="J. Virol.">
        <title>Complete Genome Sequence of IME15, the First T7-Like Bacteriophage Lytic to Pan-Antibiotic-Resistant Stenotrophomonas maltophilia.</title>
        <authorList>
            <person name="Huang Y."/>
            <person name="Fan H."/>
            <person name="Pei G."/>
            <person name="Fan H."/>
            <person name="Zhang Z."/>
            <person name="An X."/>
            <person name="Mi Z."/>
            <person name="Shi T."/>
            <person name="Tong Y."/>
        </authorList>
    </citation>
    <scope>NUCLEOTIDE SEQUENCE [LARGE SCALE GENOMIC DNA]</scope>
    <source>
        <strain evidence="1">IME15</strain>
    </source>
</reference>